<dbReference type="Gene3D" id="3.40.50.740">
    <property type="match status" value="1"/>
</dbReference>
<name>A0A3B1DDU7_9ZZZZ</name>
<evidence type="ECO:0000313" key="9">
    <source>
        <dbReference type="EMBL" id="VAX26817.1"/>
    </source>
</evidence>
<dbReference type="SUPFAM" id="SSF53706">
    <property type="entry name" value="Formate dehydrogenase/DMSO reductase, domains 1-3"/>
    <property type="match status" value="1"/>
</dbReference>
<protein>
    <submittedName>
        <fullName evidence="9">Molybdopterin oxidoreductase</fullName>
    </submittedName>
</protein>
<organism evidence="9">
    <name type="scientific">hydrothermal vent metagenome</name>
    <dbReference type="NCBI Taxonomy" id="652676"/>
    <lineage>
        <taxon>unclassified sequences</taxon>
        <taxon>metagenomes</taxon>
        <taxon>ecological metagenomes</taxon>
    </lineage>
</organism>
<evidence type="ECO:0000256" key="1">
    <source>
        <dbReference type="ARBA" id="ARBA00022485"/>
    </source>
</evidence>
<dbReference type="GO" id="GO:0016491">
    <property type="term" value="F:oxidoreductase activity"/>
    <property type="evidence" value="ECO:0007669"/>
    <property type="project" value="UniProtKB-KW"/>
</dbReference>
<feature type="domain" description="4Fe-4S Mo/W bis-MGD-type" evidence="8">
    <location>
        <begin position="56"/>
        <end position="129"/>
    </location>
</feature>
<dbReference type="PANTHER" id="PTHR43742:SF9">
    <property type="entry name" value="TETRATHIONATE REDUCTASE SUBUNIT A"/>
    <property type="match status" value="1"/>
</dbReference>
<dbReference type="InterPro" id="IPR006311">
    <property type="entry name" value="TAT_signal"/>
</dbReference>
<keyword evidence="6" id="KW-0408">Iron</keyword>
<dbReference type="Gene3D" id="3.30.200.210">
    <property type="match status" value="1"/>
</dbReference>
<gene>
    <name evidence="9" type="ORF">MNBD_IGNAVI01-10</name>
</gene>
<keyword evidence="1" id="KW-0004">4Fe-4S</keyword>
<evidence type="ECO:0000256" key="3">
    <source>
        <dbReference type="ARBA" id="ARBA00022723"/>
    </source>
</evidence>
<evidence type="ECO:0000259" key="8">
    <source>
        <dbReference type="PROSITE" id="PS51669"/>
    </source>
</evidence>
<evidence type="ECO:0000256" key="6">
    <source>
        <dbReference type="ARBA" id="ARBA00023004"/>
    </source>
</evidence>
<sequence>MKTINEEKNKGLSRRSFFKTSALLGGTGLLASTVAQGKTVVDPSIPINQYHLNEVGNVIYSVCLQCHTDCPIKVKIHDGIAVKIDGNPYSVQTMNPQIPYATDIKDAAKIDGGICPKGQSGIQSLYDPYRLTKVIKRAGKRGENKWEVISFDKAVTEIVEGGKLFSKVTGEENRVVEGLKDIRVLKDAKLSKAMASDAANVGKGEMTVVEFKKKYKDYLDLLIDPNYPDFGPKNNQFVFQAGRIEHGRKEFAKRWMKAGFGSNNWFEHTTICEQSHHIAYKKVTGQYADGKWHNGPEHMKPDFYNSEFVVIFGTSPVEANFGPPYMSNLLTTPMVSGQLKIVVVDPRLSKTAAKAWKWLPVKPGGDTALVYGMMHWLLNNDGYDKKYLINANKGAAIADNESTWSNATLLVKIEKDGPGALLRASDIGRGSKDQFVVMRNGKPVVFDPYDESKEVEGDLFYGGKIGNIKVKSSFQVLKDYVFSKSIKQWATDCGIEEKQIIAVAKEFKKHGKKSATELYRGAVQHTYGYYNAQAIITLNLFAGNPDWKGGLSGGGGHWHEDGSKHGQPFPLTKGLHPNKLKSFGHKINREGEYYENSTLFQEHGYPAKRPWFPHTGNVYQEIIPSAQDGYPYKIKVLMTHMGTPVLSSPAGNKMIEAIIDFDKVPLYIASDIVIGDTSMYADYIFPDTAIWERYGMPHTTPASPVKQTKTRQPTVEPLVEKVKIFGEEVHTNMEAFMLAVAEKLKLPGYGKNGFGPGIDFTRQEDYYLKMVANVAAGDKPGHVVEDATPKEMKIFSKARRHLSSTVIDIQRFQKSVTDAKGTNWWKKVVHILNKGGRMEDYDVYRKSGDKLPHKFGKMFNIYVEEVALTKHPYTGKRFSGIGLYLPTLGYDDKPVDQGKYPLKLITYKEIIGGQSRTLPNDYWLSAIGPENHIIINALTAKEYGLKSGDTAKLVAPANPDGVWDLKNGEKKPVAGKVKVVQGLRPGVVSVSWSYGHWAYGANDVNIDGQTIPGDERRKKGLCPNAVMHVDPVLKNVTLEDLIGGSASYYDSKVNLVKL</sequence>
<dbReference type="EMBL" id="UOGD01000356">
    <property type="protein sequence ID" value="VAX26817.1"/>
    <property type="molecule type" value="Genomic_DNA"/>
</dbReference>
<evidence type="ECO:0000256" key="7">
    <source>
        <dbReference type="ARBA" id="ARBA00023014"/>
    </source>
</evidence>
<keyword evidence="3" id="KW-0479">Metal-binding</keyword>
<dbReference type="InterPro" id="IPR006656">
    <property type="entry name" value="Mopterin_OxRdtase"/>
</dbReference>
<dbReference type="SUPFAM" id="SSF50692">
    <property type="entry name" value="ADC-like"/>
    <property type="match status" value="1"/>
</dbReference>
<dbReference type="InterPro" id="IPR009010">
    <property type="entry name" value="Asp_de-COase-like_dom_sf"/>
</dbReference>
<evidence type="ECO:0000256" key="2">
    <source>
        <dbReference type="ARBA" id="ARBA00022505"/>
    </source>
</evidence>
<dbReference type="PROSITE" id="PS51318">
    <property type="entry name" value="TAT"/>
    <property type="match status" value="1"/>
</dbReference>
<dbReference type="InterPro" id="IPR050612">
    <property type="entry name" value="Prok_Mopterin_Oxidored"/>
</dbReference>
<accession>A0A3B1DDU7</accession>
<dbReference type="PANTHER" id="PTHR43742">
    <property type="entry name" value="TRIMETHYLAMINE-N-OXIDE REDUCTASE"/>
    <property type="match status" value="1"/>
</dbReference>
<dbReference type="PROSITE" id="PS51669">
    <property type="entry name" value="4FE4S_MOW_BIS_MGD"/>
    <property type="match status" value="1"/>
</dbReference>
<keyword evidence="4" id="KW-0732">Signal</keyword>
<evidence type="ECO:0000256" key="5">
    <source>
        <dbReference type="ARBA" id="ARBA00023002"/>
    </source>
</evidence>
<dbReference type="Gene3D" id="3.40.228.10">
    <property type="entry name" value="Dimethylsulfoxide Reductase, domain 2"/>
    <property type="match status" value="1"/>
</dbReference>
<reference evidence="9" key="1">
    <citation type="submission" date="2018-06" db="EMBL/GenBank/DDBJ databases">
        <authorList>
            <person name="Zhirakovskaya E."/>
        </authorList>
    </citation>
    <scope>NUCLEOTIDE SEQUENCE</scope>
</reference>
<keyword evidence="7" id="KW-0411">Iron-sulfur</keyword>
<keyword evidence="2" id="KW-0500">Molybdenum</keyword>
<dbReference type="AlphaFoldDB" id="A0A3B1DDU7"/>
<dbReference type="SMART" id="SM00926">
    <property type="entry name" value="Molybdop_Fe4S4"/>
    <property type="match status" value="1"/>
</dbReference>
<dbReference type="GO" id="GO:0046872">
    <property type="term" value="F:metal ion binding"/>
    <property type="evidence" value="ECO:0007669"/>
    <property type="project" value="UniProtKB-KW"/>
</dbReference>
<dbReference type="Gene3D" id="2.40.40.20">
    <property type="match status" value="1"/>
</dbReference>
<proteinExistence type="predicted"/>
<dbReference type="InterPro" id="IPR006963">
    <property type="entry name" value="Mopterin_OxRdtase_4Fe-4S_dom"/>
</dbReference>
<keyword evidence="5" id="KW-0560">Oxidoreductase</keyword>
<evidence type="ECO:0000256" key="4">
    <source>
        <dbReference type="ARBA" id="ARBA00022729"/>
    </source>
</evidence>
<dbReference type="GO" id="GO:0051539">
    <property type="term" value="F:4 iron, 4 sulfur cluster binding"/>
    <property type="evidence" value="ECO:0007669"/>
    <property type="project" value="UniProtKB-KW"/>
</dbReference>
<dbReference type="Pfam" id="PF00384">
    <property type="entry name" value="Molybdopterin"/>
    <property type="match status" value="1"/>
</dbReference>